<dbReference type="PANTHER" id="PTHR35528">
    <property type="entry name" value="BLL1675 PROTEIN"/>
    <property type="match status" value="1"/>
</dbReference>
<dbReference type="RefSeq" id="WP_380887203.1">
    <property type="nucleotide sequence ID" value="NZ_JBHUDY010000001.1"/>
</dbReference>
<proteinExistence type="predicted"/>
<evidence type="ECO:0000256" key="3">
    <source>
        <dbReference type="ARBA" id="ARBA00023125"/>
    </source>
</evidence>
<dbReference type="SUPFAM" id="SSF53098">
    <property type="entry name" value="Ribonuclease H-like"/>
    <property type="match status" value="1"/>
</dbReference>
<name>A0ABW4I0Q6_9SPHN</name>
<dbReference type="InterPro" id="IPR032874">
    <property type="entry name" value="DDE_dom"/>
</dbReference>
<dbReference type="Gene3D" id="3.30.420.10">
    <property type="entry name" value="Ribonuclease H-like superfamily/Ribonuclease H"/>
    <property type="match status" value="1"/>
</dbReference>
<dbReference type="EMBL" id="JBHUDY010000001">
    <property type="protein sequence ID" value="MFD1610997.1"/>
    <property type="molecule type" value="Genomic_DNA"/>
</dbReference>
<evidence type="ECO:0000256" key="1">
    <source>
        <dbReference type="ARBA" id="ARBA00002286"/>
    </source>
</evidence>
<dbReference type="Proteomes" id="UP001597115">
    <property type="component" value="Unassembled WGS sequence"/>
</dbReference>
<reference evidence="7" key="1">
    <citation type="journal article" date="2019" name="Int. J. Syst. Evol. Microbiol.">
        <title>The Global Catalogue of Microorganisms (GCM) 10K type strain sequencing project: providing services to taxonomists for standard genome sequencing and annotation.</title>
        <authorList>
            <consortium name="The Broad Institute Genomics Platform"/>
            <consortium name="The Broad Institute Genome Sequencing Center for Infectious Disease"/>
            <person name="Wu L."/>
            <person name="Ma J."/>
        </authorList>
    </citation>
    <scope>NUCLEOTIDE SEQUENCE [LARGE SCALE GENOMIC DNA]</scope>
    <source>
        <strain evidence="7">CGMCC 1.16275</strain>
    </source>
</reference>
<evidence type="ECO:0000313" key="6">
    <source>
        <dbReference type="EMBL" id="MFD1610997.1"/>
    </source>
</evidence>
<keyword evidence="7" id="KW-1185">Reference proteome</keyword>
<dbReference type="InterPro" id="IPR012337">
    <property type="entry name" value="RNaseH-like_sf"/>
</dbReference>
<evidence type="ECO:0000313" key="7">
    <source>
        <dbReference type="Proteomes" id="UP001597115"/>
    </source>
</evidence>
<dbReference type="NCBIfam" id="NF033587">
    <property type="entry name" value="transpos_IS6"/>
    <property type="match status" value="1"/>
</dbReference>
<dbReference type="InterPro" id="IPR036397">
    <property type="entry name" value="RNaseH_sf"/>
</dbReference>
<keyword evidence="3" id="KW-0238">DNA-binding</keyword>
<evidence type="ECO:0000259" key="5">
    <source>
        <dbReference type="Pfam" id="PF13610"/>
    </source>
</evidence>
<keyword evidence="4" id="KW-0233">DNA recombination</keyword>
<dbReference type="PANTHER" id="PTHR35528:SF3">
    <property type="entry name" value="BLL1675 PROTEIN"/>
    <property type="match status" value="1"/>
</dbReference>
<protein>
    <submittedName>
        <fullName evidence="6">IS6 family transposase</fullName>
    </submittedName>
</protein>
<keyword evidence="2" id="KW-0815">Transposition</keyword>
<organism evidence="6 7">
    <name type="scientific">Sphingomonas tabacisoli</name>
    <dbReference type="NCBI Taxonomy" id="2249466"/>
    <lineage>
        <taxon>Bacteria</taxon>
        <taxon>Pseudomonadati</taxon>
        <taxon>Pseudomonadota</taxon>
        <taxon>Alphaproteobacteria</taxon>
        <taxon>Sphingomonadales</taxon>
        <taxon>Sphingomonadaceae</taxon>
        <taxon>Sphingomonas</taxon>
    </lineage>
</organism>
<sequence length="237" mass="28428">MAPSPARNPFRYFNSSPEVIRLVVMMYVKYPLSLRNVEDLLHERGIDICHETVRRWWNRFGPLFAAEIRKQRASRMRGFRQWRWHLDEIYVKIGGEMHYLWRAIDHEGEVLESYASRTRDKKAALTFIRKAMKRYGKPERVVTDGLRSYTAAMTELGNADKQDVDLWEDNRAESSHLPFRRREQVMQRFRQMKTLQKFSSVHAQVHNHFAQERHLTDRQTYKERRSAALAEWRCVMA</sequence>
<evidence type="ECO:0000256" key="2">
    <source>
        <dbReference type="ARBA" id="ARBA00022578"/>
    </source>
</evidence>
<comment type="function">
    <text evidence="1">Involved in the transposition of the insertion sequence.</text>
</comment>
<comment type="caution">
    <text evidence="6">The sequence shown here is derived from an EMBL/GenBank/DDBJ whole genome shotgun (WGS) entry which is preliminary data.</text>
</comment>
<accession>A0ABW4I0Q6</accession>
<evidence type="ECO:0000256" key="4">
    <source>
        <dbReference type="ARBA" id="ARBA00023172"/>
    </source>
</evidence>
<dbReference type="InterPro" id="IPR052183">
    <property type="entry name" value="IS_Transposase"/>
</dbReference>
<feature type="domain" description="DDE" evidence="5">
    <location>
        <begin position="82"/>
        <end position="210"/>
    </location>
</feature>
<gene>
    <name evidence="6" type="ORF">ACFSCW_04190</name>
</gene>
<dbReference type="InterPro" id="IPR047930">
    <property type="entry name" value="Transpos_IS6"/>
</dbReference>
<dbReference type="Pfam" id="PF13610">
    <property type="entry name" value="DDE_Tnp_IS240"/>
    <property type="match status" value="1"/>
</dbReference>